<name>A0ABD5V0F1_9EURY</name>
<keyword evidence="1" id="KW-1133">Transmembrane helix</keyword>
<feature type="transmembrane region" description="Helical" evidence="1">
    <location>
        <begin position="42"/>
        <end position="64"/>
    </location>
</feature>
<proteinExistence type="predicted"/>
<accession>A0ABD5V0F1</accession>
<evidence type="ECO:0000313" key="2">
    <source>
        <dbReference type="EMBL" id="MFC6904594.1"/>
    </source>
</evidence>
<dbReference type="AlphaFoldDB" id="A0ABD5V0F1"/>
<keyword evidence="3" id="KW-1185">Reference proteome</keyword>
<organism evidence="2 3">
    <name type="scientific">Halalkalicoccus tibetensis</name>
    <dbReference type="NCBI Taxonomy" id="175632"/>
    <lineage>
        <taxon>Archaea</taxon>
        <taxon>Methanobacteriati</taxon>
        <taxon>Methanobacteriota</taxon>
        <taxon>Stenosarchaea group</taxon>
        <taxon>Halobacteria</taxon>
        <taxon>Halobacteriales</taxon>
        <taxon>Halococcaceae</taxon>
        <taxon>Halalkalicoccus</taxon>
    </lineage>
</organism>
<keyword evidence="1" id="KW-0472">Membrane</keyword>
<gene>
    <name evidence="2" type="ORF">ACFQGH_05210</name>
</gene>
<keyword evidence="1" id="KW-0812">Transmembrane</keyword>
<dbReference type="RefSeq" id="WP_340603099.1">
    <property type="nucleotide sequence ID" value="NZ_JBBMXV010000001.1"/>
</dbReference>
<evidence type="ECO:0000256" key="1">
    <source>
        <dbReference type="SAM" id="Phobius"/>
    </source>
</evidence>
<evidence type="ECO:0000313" key="3">
    <source>
        <dbReference type="Proteomes" id="UP001596312"/>
    </source>
</evidence>
<reference evidence="2 3" key="1">
    <citation type="journal article" date="2019" name="Int. J. Syst. Evol. Microbiol.">
        <title>The Global Catalogue of Microorganisms (GCM) 10K type strain sequencing project: providing services to taxonomists for standard genome sequencing and annotation.</title>
        <authorList>
            <consortium name="The Broad Institute Genomics Platform"/>
            <consortium name="The Broad Institute Genome Sequencing Center for Infectious Disease"/>
            <person name="Wu L."/>
            <person name="Ma J."/>
        </authorList>
    </citation>
    <scope>NUCLEOTIDE SEQUENCE [LARGE SCALE GENOMIC DNA]</scope>
    <source>
        <strain evidence="2 3">CGMCC 1.3240</strain>
    </source>
</reference>
<protein>
    <recommendedName>
        <fullName evidence="4">Solute:sodium symporter small subunit</fullName>
    </recommendedName>
</protein>
<comment type="caution">
    <text evidence="2">The sequence shown here is derived from an EMBL/GenBank/DDBJ whole genome shotgun (WGS) entry which is preliminary data.</text>
</comment>
<evidence type="ECO:0008006" key="4">
    <source>
        <dbReference type="Google" id="ProtNLM"/>
    </source>
</evidence>
<dbReference type="EMBL" id="JBHSXQ010000001">
    <property type="protein sequence ID" value="MFC6904594.1"/>
    <property type="molecule type" value="Genomic_DNA"/>
</dbReference>
<dbReference type="Proteomes" id="UP001596312">
    <property type="component" value="Unassembled WGS sequence"/>
</dbReference>
<sequence length="85" mass="9516">MQNRLLRERLAETSTLCTFLGLLVMTVKRVLAGLEIVDLAPWGFYVGLAFLALASLALFGTVYLDEQYADGSYQDRRETGRVGDR</sequence>